<feature type="compositionally biased region" description="Polar residues" evidence="1">
    <location>
        <begin position="276"/>
        <end position="287"/>
    </location>
</feature>
<protein>
    <submittedName>
        <fullName evidence="2">Uncharacterized protein</fullName>
    </submittedName>
</protein>
<reference evidence="2" key="1">
    <citation type="journal article" date="2012" name="Proc. Natl. Acad. Sci. U.S.A.">
        <title>Antigenic diversity is generated by distinct evolutionary mechanisms in African trypanosome species.</title>
        <authorList>
            <person name="Jackson A.P."/>
            <person name="Berry A."/>
            <person name="Aslett M."/>
            <person name="Allison H.C."/>
            <person name="Burton P."/>
            <person name="Vavrova-Anderson J."/>
            <person name="Brown R."/>
            <person name="Browne H."/>
            <person name="Corton N."/>
            <person name="Hauser H."/>
            <person name="Gamble J."/>
            <person name="Gilderthorp R."/>
            <person name="Marcello L."/>
            <person name="McQuillan J."/>
            <person name="Otto T.D."/>
            <person name="Quail M.A."/>
            <person name="Sanders M.J."/>
            <person name="van Tonder A."/>
            <person name="Ginger M.L."/>
            <person name="Field M.C."/>
            <person name="Barry J.D."/>
            <person name="Hertz-Fowler C."/>
            <person name="Berriman M."/>
        </authorList>
    </citation>
    <scope>NUCLEOTIDE SEQUENCE</scope>
    <source>
        <strain evidence="2">Y486</strain>
    </source>
</reference>
<feature type="compositionally biased region" description="Low complexity" evidence="1">
    <location>
        <begin position="301"/>
        <end position="314"/>
    </location>
</feature>
<proteinExistence type="predicted"/>
<accession>G0U037</accession>
<sequence>MKLNSSGVDYELLFQRTEEDNEELRLLESDIQQRCAVVDDDDEDDDADLQRAMQPEINTQSIAGSGSGASVANMAALYATESPRQEQEPSDAEGGASVQKGVSLISGAGKGDSKSISSTRSRSGMQLSPSDPPAPAEKCTVVSQMAPVAVSTGTLVYAMPGSVSGDAKAQVATPNETKQRSLPVYAHQEDCPPPYEWAGNQTKHPQVGVTGSQRVQLSAQPIPHTSPAVQSHAQLAGSVYQNNRQVMSASVFPPTIQAQQTVVHQIPQPQPPQIQGIASSVGPSINVGQVPPSFPQPQLPPSAQSSAPQPQQHLAAGVQPGYVQLLVPVRGLNGSTNYQLAMMPAQQLPQGSAALSARVQERREPLPQQNVQPQQVMQCVWDHQLQSLKSRQVTQALQIVAPQYASIPGQPQRYAIVPPPGQQGVMAICMNQVQQQPNQARPVFFANQQQPVFATPVPLGCHFN</sequence>
<feature type="region of interest" description="Disordered" evidence="1">
    <location>
        <begin position="74"/>
        <end position="138"/>
    </location>
</feature>
<dbReference type="EMBL" id="HE573024">
    <property type="protein sequence ID" value="CCC49434.1"/>
    <property type="molecule type" value="Genomic_DNA"/>
</dbReference>
<evidence type="ECO:0000256" key="1">
    <source>
        <dbReference type="SAM" id="MobiDB-lite"/>
    </source>
</evidence>
<dbReference type="AlphaFoldDB" id="G0U037"/>
<organism evidence="2">
    <name type="scientific">Trypanosoma vivax (strain Y486)</name>
    <dbReference type="NCBI Taxonomy" id="1055687"/>
    <lineage>
        <taxon>Eukaryota</taxon>
        <taxon>Discoba</taxon>
        <taxon>Euglenozoa</taxon>
        <taxon>Kinetoplastea</taxon>
        <taxon>Metakinetoplastina</taxon>
        <taxon>Trypanosomatida</taxon>
        <taxon>Trypanosomatidae</taxon>
        <taxon>Trypanosoma</taxon>
        <taxon>Duttonella</taxon>
    </lineage>
</organism>
<evidence type="ECO:0000313" key="2">
    <source>
        <dbReference type="EMBL" id="CCC49434.1"/>
    </source>
</evidence>
<feature type="compositionally biased region" description="Low complexity" evidence="1">
    <location>
        <begin position="114"/>
        <end position="123"/>
    </location>
</feature>
<dbReference type="VEuPathDB" id="TriTrypDB:TvY486_0800420"/>
<feature type="region of interest" description="Disordered" evidence="1">
    <location>
        <begin position="276"/>
        <end position="314"/>
    </location>
</feature>
<name>G0U037_TRYVY</name>
<gene>
    <name evidence="2" type="ORF">TVY486_0800420</name>
</gene>
<dbReference type="OMA" id="CPPPYEW"/>